<gene>
    <name evidence="8" type="primary">dnaA</name>
    <name evidence="15" type="ORF">H4W27_002328</name>
</gene>
<evidence type="ECO:0000256" key="2">
    <source>
        <dbReference type="ARBA" id="ARBA00022490"/>
    </source>
</evidence>
<dbReference type="Gene3D" id="1.10.8.60">
    <property type="match status" value="1"/>
</dbReference>
<dbReference type="InterPro" id="IPR018312">
    <property type="entry name" value="Chromosome_initiator_DnaA_CS"/>
</dbReference>
<reference evidence="15 16" key="1">
    <citation type="submission" date="2020-10" db="EMBL/GenBank/DDBJ databases">
        <title>Sequencing the genomes of 1000 actinobacteria strains.</title>
        <authorList>
            <person name="Klenk H.-P."/>
        </authorList>
    </citation>
    <scope>NUCLEOTIDE SEQUENCE [LARGE SCALE GENOMIC DNA]</scope>
    <source>
        <strain evidence="15 16">DSM 15666</strain>
    </source>
</reference>
<dbReference type="PANTHER" id="PTHR30050">
    <property type="entry name" value="CHROMOSOMAL REPLICATION INITIATOR PROTEIN DNAA"/>
    <property type="match status" value="1"/>
</dbReference>
<dbReference type="Pfam" id="PF00308">
    <property type="entry name" value="Bac_DnaA"/>
    <property type="match status" value="1"/>
</dbReference>
<keyword evidence="5 8" id="KW-0067">ATP-binding</keyword>
<keyword evidence="6 8" id="KW-0446">Lipid-binding</keyword>
<feature type="region of interest" description="Domain IV, binds dsDNA" evidence="8">
    <location>
        <begin position="422"/>
        <end position="544"/>
    </location>
</feature>
<dbReference type="EMBL" id="JADBED010000001">
    <property type="protein sequence ID" value="MBE1525210.1"/>
    <property type="molecule type" value="Genomic_DNA"/>
</dbReference>
<dbReference type="NCBIfam" id="TIGR00362">
    <property type="entry name" value="DnaA"/>
    <property type="match status" value="1"/>
</dbReference>
<organism evidence="15 16">
    <name type="scientific">Nesterenkonia lutea</name>
    <dbReference type="NCBI Taxonomy" id="272919"/>
    <lineage>
        <taxon>Bacteria</taxon>
        <taxon>Bacillati</taxon>
        <taxon>Actinomycetota</taxon>
        <taxon>Actinomycetes</taxon>
        <taxon>Micrococcales</taxon>
        <taxon>Micrococcaceae</taxon>
        <taxon>Nesterenkonia</taxon>
    </lineage>
</organism>
<evidence type="ECO:0000256" key="7">
    <source>
        <dbReference type="ARBA" id="ARBA00023125"/>
    </source>
</evidence>
<feature type="compositionally biased region" description="Basic and acidic residues" evidence="12">
    <location>
        <begin position="142"/>
        <end position="154"/>
    </location>
</feature>
<protein>
    <recommendedName>
        <fullName evidence="8 9">Chromosomal replication initiator protein DnaA</fullName>
    </recommendedName>
</protein>
<feature type="region of interest" description="Domain III, AAA+ region" evidence="8">
    <location>
        <begin position="205"/>
        <end position="421"/>
    </location>
</feature>
<evidence type="ECO:0000259" key="13">
    <source>
        <dbReference type="SMART" id="SM00382"/>
    </source>
</evidence>
<feature type="domain" description="AAA+ ATPase" evidence="13">
    <location>
        <begin position="238"/>
        <end position="366"/>
    </location>
</feature>
<dbReference type="InterPro" id="IPR003593">
    <property type="entry name" value="AAA+_ATPase"/>
</dbReference>
<dbReference type="PROSITE" id="PS01008">
    <property type="entry name" value="DNAA"/>
    <property type="match status" value="1"/>
</dbReference>
<dbReference type="HAMAP" id="MF_00377">
    <property type="entry name" value="DnaA_bact"/>
    <property type="match status" value="1"/>
</dbReference>
<name>A0ABR9JHD9_9MICC</name>
<evidence type="ECO:0000256" key="8">
    <source>
        <dbReference type="HAMAP-Rule" id="MF_00377"/>
    </source>
</evidence>
<feature type="binding site" evidence="8">
    <location>
        <position position="251"/>
    </location>
    <ligand>
        <name>ATP</name>
        <dbReference type="ChEBI" id="CHEBI:30616"/>
    </ligand>
</feature>
<evidence type="ECO:0000259" key="14">
    <source>
        <dbReference type="SMART" id="SM00760"/>
    </source>
</evidence>
<keyword evidence="16" id="KW-1185">Reference proteome</keyword>
<dbReference type="PRINTS" id="PR00051">
    <property type="entry name" value="DNAA"/>
</dbReference>
<feature type="region of interest" description="Domain I, interacts with DnaA modulators" evidence="8">
    <location>
        <begin position="1"/>
        <end position="131"/>
    </location>
</feature>
<evidence type="ECO:0000256" key="11">
    <source>
        <dbReference type="RuleBase" id="RU004227"/>
    </source>
</evidence>
<comment type="domain">
    <text evidence="8">Domain I is involved in oligomerization and binding regulators, domain II is flexibile and of varying length in different bacteria, domain III forms the AAA+ region, while domain IV binds dsDNA.</text>
</comment>
<dbReference type="Gene3D" id="3.40.50.300">
    <property type="entry name" value="P-loop containing nucleotide triphosphate hydrolases"/>
    <property type="match status" value="1"/>
</dbReference>
<dbReference type="CDD" id="cd00009">
    <property type="entry name" value="AAA"/>
    <property type="match status" value="1"/>
</dbReference>
<evidence type="ECO:0000256" key="5">
    <source>
        <dbReference type="ARBA" id="ARBA00022840"/>
    </source>
</evidence>
<dbReference type="InterPro" id="IPR027417">
    <property type="entry name" value="P-loop_NTPase"/>
</dbReference>
<dbReference type="PANTHER" id="PTHR30050:SF2">
    <property type="entry name" value="CHROMOSOMAL REPLICATION INITIATOR PROTEIN DNAA"/>
    <property type="match status" value="1"/>
</dbReference>
<dbReference type="Gene3D" id="1.10.1750.10">
    <property type="match status" value="1"/>
</dbReference>
<evidence type="ECO:0000256" key="12">
    <source>
        <dbReference type="SAM" id="MobiDB-lite"/>
    </source>
</evidence>
<comment type="similarity">
    <text evidence="1 8 11">Belongs to the DnaA family.</text>
</comment>
<comment type="caution">
    <text evidence="15">The sequence shown here is derived from an EMBL/GenBank/DDBJ whole genome shotgun (WGS) entry which is preliminary data.</text>
</comment>
<dbReference type="SMART" id="SM00760">
    <property type="entry name" value="Bac_DnaA_C"/>
    <property type="match status" value="1"/>
</dbReference>
<dbReference type="InterPro" id="IPR013317">
    <property type="entry name" value="DnaA_dom"/>
</dbReference>
<sequence>MPAEYEVDVPRQWQQVLAELRENHGIAGLKLTDVGRAVPQGDQLIGDTLLLAVPHERVRELMQSTLATQLSAALRTVFGKAVRCAYVIDPELAQRQREIGLSGSAASAPSAASASSTAVDDLYPSELPQEETGRSPAPARSVYERAEPAHDGFGRRSFAPTDYSQYERAEQPLHQERLSERRPLARPAAPASFAASGIEHYETSRLNPRYTFDTFVIGSSNRFAHAAANAVAEAPAKAYNPLFIYGDSGLGKTHLLHAIGHYAQRLYSGIRVRYVNSEEFTNDFINSIRDDEGASFKHLYRNVDILLLDDIQFLADKERTVEEFFHTFNTLYNNNKQVVITSDLPPKRLSGFEERLRSRFELGLITDIQPPELETRIAILRKKATAENFSCPDDVLEYIGSKISSNIRELEGALIRVTAYAALNKQSVDLALAEQVMRDLISDDHAQEITADQIINATAEYFTFTVEELTSKSRNRKLVNARQIAMYLLRELTEMSLPKIGQALGGRDHTTVMYAERKIRELMAERRAVFNQVTELTNKIKQQR</sequence>
<evidence type="ECO:0000256" key="9">
    <source>
        <dbReference type="NCBIfam" id="TIGR00362"/>
    </source>
</evidence>
<dbReference type="InterPro" id="IPR010921">
    <property type="entry name" value="Trp_repressor/repl_initiator"/>
</dbReference>
<feature type="region of interest" description="Disordered" evidence="12">
    <location>
        <begin position="126"/>
        <end position="158"/>
    </location>
</feature>
<comment type="caution">
    <text evidence="8">Lacks conserved residue(s) required for the propagation of feature annotation.</text>
</comment>
<keyword evidence="3 8" id="KW-0235">DNA replication</keyword>
<dbReference type="SMART" id="SM00382">
    <property type="entry name" value="AAA"/>
    <property type="match status" value="1"/>
</dbReference>
<evidence type="ECO:0000256" key="10">
    <source>
        <dbReference type="RuleBase" id="RU000577"/>
    </source>
</evidence>
<keyword evidence="7 8" id="KW-0238">DNA-binding</keyword>
<feature type="binding site" evidence="8">
    <location>
        <position position="253"/>
    </location>
    <ligand>
        <name>ATP</name>
        <dbReference type="ChEBI" id="CHEBI:30616"/>
    </ligand>
</feature>
<evidence type="ECO:0000256" key="1">
    <source>
        <dbReference type="ARBA" id="ARBA00006583"/>
    </source>
</evidence>
<evidence type="ECO:0000313" key="16">
    <source>
        <dbReference type="Proteomes" id="UP000643525"/>
    </source>
</evidence>
<dbReference type="SUPFAM" id="SSF52540">
    <property type="entry name" value="P-loop containing nucleoside triphosphate hydrolases"/>
    <property type="match status" value="1"/>
</dbReference>
<keyword evidence="2 8" id="KW-0963">Cytoplasm</keyword>
<comment type="function">
    <text evidence="8 10">Plays an essential role in the initiation and regulation of chromosomal replication. ATP-DnaA binds to the origin of replication (oriC) to initiate formation of the DNA replication initiation complex once per cell cycle. Binds the DnaA box (a 9 base pair repeat at the origin) and separates the double-stranded (ds)DNA. Forms a right-handed helical filament on oriC DNA; dsDNA binds to the exterior of the filament while single-stranded (ss)DNA is stabiized in the filament's interior. The ATP-DnaA-oriC complex binds and stabilizes one strand of the AT-rich DNA unwinding element (DUE), permitting loading of DNA polymerase. After initiation quickly degrades to an ADP-DnaA complex that is not apt for DNA replication. Binds acidic phospholipids.</text>
</comment>
<feature type="domain" description="Chromosomal replication initiator DnaA C-terminal" evidence="14">
    <location>
        <begin position="450"/>
        <end position="519"/>
    </location>
</feature>
<proteinExistence type="inferred from homology"/>
<dbReference type="InterPro" id="IPR020591">
    <property type="entry name" value="Chromosome_initiator_DnaA-like"/>
</dbReference>
<dbReference type="InterPro" id="IPR013159">
    <property type="entry name" value="DnaA_C"/>
</dbReference>
<dbReference type="Pfam" id="PF08299">
    <property type="entry name" value="Bac_DnaA_C"/>
    <property type="match status" value="1"/>
</dbReference>
<evidence type="ECO:0000256" key="6">
    <source>
        <dbReference type="ARBA" id="ARBA00023121"/>
    </source>
</evidence>
<comment type="subcellular location">
    <subcellularLocation>
        <location evidence="8">Cytoplasm</location>
    </subcellularLocation>
</comment>
<dbReference type="CDD" id="cd06571">
    <property type="entry name" value="Bac_DnaA_C"/>
    <property type="match status" value="1"/>
</dbReference>
<feature type="binding site" evidence="8">
    <location>
        <position position="252"/>
    </location>
    <ligand>
        <name>ATP</name>
        <dbReference type="ChEBI" id="CHEBI:30616"/>
    </ligand>
</feature>
<evidence type="ECO:0000313" key="15">
    <source>
        <dbReference type="EMBL" id="MBE1525210.1"/>
    </source>
</evidence>
<dbReference type="InterPro" id="IPR001957">
    <property type="entry name" value="Chromosome_initiator_DnaA"/>
</dbReference>
<dbReference type="NCBIfam" id="NF010686">
    <property type="entry name" value="PRK14086.1"/>
    <property type="match status" value="1"/>
</dbReference>
<dbReference type="Proteomes" id="UP000643525">
    <property type="component" value="Unassembled WGS sequence"/>
</dbReference>
<comment type="subunit">
    <text evidence="8">Oligomerizes as a right-handed, spiral filament on DNA at oriC.</text>
</comment>
<accession>A0ABR9JHD9</accession>
<keyword evidence="4 8" id="KW-0547">Nucleotide-binding</keyword>
<evidence type="ECO:0000256" key="3">
    <source>
        <dbReference type="ARBA" id="ARBA00022705"/>
    </source>
</evidence>
<dbReference type="SUPFAM" id="SSF48295">
    <property type="entry name" value="TrpR-like"/>
    <property type="match status" value="1"/>
</dbReference>
<evidence type="ECO:0000256" key="4">
    <source>
        <dbReference type="ARBA" id="ARBA00022741"/>
    </source>
</evidence>
<feature type="binding site" evidence="8">
    <location>
        <position position="249"/>
    </location>
    <ligand>
        <name>ATP</name>
        <dbReference type="ChEBI" id="CHEBI:30616"/>
    </ligand>
</feature>